<feature type="coiled-coil region" evidence="1">
    <location>
        <begin position="77"/>
        <end position="138"/>
    </location>
</feature>
<evidence type="ECO:0000313" key="4">
    <source>
        <dbReference type="Proteomes" id="UP000230069"/>
    </source>
</evidence>
<dbReference type="OrthoDB" id="198474at2759"/>
<proteinExistence type="predicted"/>
<sequence>MEFLLFTTHFPITSSTIIKPFFFNTCSSSSTPRSLFMKCSSEGSDNGSLKNIISGMVDKRVEDLLNKEENKGLFDGLEKASLRVEMAKKELAEIKRQEIEAAEMKKYVNYLQTRESEIAECQREMSEARAMVEEAERSLSLNSYGTGSTDGEIDKDRERLESVKAASVSAVVGTLAGIPISLSQVTSTEQLLFPLAITFISCALFGVTFRYTVRRDLDNIQLKTGTAAAFSVVKGLAALGAGPALELNRASFLSHAFDGALYVSESLLVFLFAAVGLDYFFKLNLLSPFPITPSR</sequence>
<protein>
    <recommendedName>
        <fullName evidence="5">Homer protein</fullName>
    </recommendedName>
</protein>
<evidence type="ECO:0000256" key="1">
    <source>
        <dbReference type="SAM" id="Coils"/>
    </source>
</evidence>
<dbReference type="AlphaFoldDB" id="A0A2G5CTX2"/>
<accession>A0A2G5CTX2</accession>
<keyword evidence="2" id="KW-0812">Transmembrane</keyword>
<feature type="transmembrane region" description="Helical" evidence="2">
    <location>
        <begin position="191"/>
        <end position="213"/>
    </location>
</feature>
<dbReference type="Proteomes" id="UP000230069">
    <property type="component" value="Unassembled WGS sequence"/>
</dbReference>
<dbReference type="FunCoup" id="A0A2G5CTX2">
    <property type="interactions" value="1805"/>
</dbReference>
<dbReference type="PANTHER" id="PTHR36383">
    <property type="entry name" value="OS09G0529350 PROTEIN"/>
    <property type="match status" value="1"/>
</dbReference>
<keyword evidence="1" id="KW-0175">Coiled coil</keyword>
<keyword evidence="2" id="KW-0472">Membrane</keyword>
<keyword evidence="4" id="KW-1185">Reference proteome</keyword>
<dbReference type="InParanoid" id="A0A2G5CTX2"/>
<evidence type="ECO:0008006" key="5">
    <source>
        <dbReference type="Google" id="ProtNLM"/>
    </source>
</evidence>
<keyword evidence="2" id="KW-1133">Transmembrane helix</keyword>
<name>A0A2G5CTX2_AQUCA</name>
<feature type="transmembrane region" description="Helical" evidence="2">
    <location>
        <begin position="260"/>
        <end position="281"/>
    </location>
</feature>
<evidence type="ECO:0000256" key="2">
    <source>
        <dbReference type="SAM" id="Phobius"/>
    </source>
</evidence>
<gene>
    <name evidence="3" type="ORF">AQUCO_03700183v1</name>
</gene>
<dbReference type="PANTHER" id="PTHR36383:SF1">
    <property type="entry name" value="PROTEIN, PUTATIVE-RELATED"/>
    <property type="match status" value="1"/>
</dbReference>
<dbReference type="EMBL" id="KZ305054">
    <property type="protein sequence ID" value="PIA34735.1"/>
    <property type="molecule type" value="Genomic_DNA"/>
</dbReference>
<dbReference type="STRING" id="218851.A0A2G5CTX2"/>
<organism evidence="3 4">
    <name type="scientific">Aquilegia coerulea</name>
    <name type="common">Rocky mountain columbine</name>
    <dbReference type="NCBI Taxonomy" id="218851"/>
    <lineage>
        <taxon>Eukaryota</taxon>
        <taxon>Viridiplantae</taxon>
        <taxon>Streptophyta</taxon>
        <taxon>Embryophyta</taxon>
        <taxon>Tracheophyta</taxon>
        <taxon>Spermatophyta</taxon>
        <taxon>Magnoliopsida</taxon>
        <taxon>Ranunculales</taxon>
        <taxon>Ranunculaceae</taxon>
        <taxon>Thalictroideae</taxon>
        <taxon>Aquilegia</taxon>
    </lineage>
</organism>
<evidence type="ECO:0000313" key="3">
    <source>
        <dbReference type="EMBL" id="PIA34735.1"/>
    </source>
</evidence>
<reference evidence="3 4" key="1">
    <citation type="submission" date="2017-09" db="EMBL/GenBank/DDBJ databases">
        <title>WGS assembly of Aquilegia coerulea Goldsmith.</title>
        <authorList>
            <person name="Hodges S."/>
            <person name="Kramer E."/>
            <person name="Nordborg M."/>
            <person name="Tomkins J."/>
            <person name="Borevitz J."/>
            <person name="Derieg N."/>
            <person name="Yan J."/>
            <person name="Mihaltcheva S."/>
            <person name="Hayes R.D."/>
            <person name="Rokhsar D."/>
        </authorList>
    </citation>
    <scope>NUCLEOTIDE SEQUENCE [LARGE SCALE GENOMIC DNA]</scope>
    <source>
        <strain evidence="4">cv. Goldsmith</strain>
    </source>
</reference>